<dbReference type="GO" id="GO:0016491">
    <property type="term" value="F:oxidoreductase activity"/>
    <property type="evidence" value="ECO:0007669"/>
    <property type="project" value="InterPro"/>
</dbReference>
<dbReference type="InterPro" id="IPR036249">
    <property type="entry name" value="Thioredoxin-like_sf"/>
</dbReference>
<accession>A0A3B0WE05</accession>
<dbReference type="EMBL" id="UOFD01000073">
    <property type="protein sequence ID" value="VAW54238.1"/>
    <property type="molecule type" value="Genomic_DNA"/>
</dbReference>
<reference evidence="2" key="1">
    <citation type="submission" date="2018-06" db="EMBL/GenBank/DDBJ databases">
        <authorList>
            <person name="Zhirakovskaya E."/>
        </authorList>
    </citation>
    <scope>NUCLEOTIDE SEQUENCE</scope>
</reference>
<proteinExistence type="predicted"/>
<dbReference type="GO" id="GO:0016209">
    <property type="term" value="F:antioxidant activity"/>
    <property type="evidence" value="ECO:0007669"/>
    <property type="project" value="InterPro"/>
</dbReference>
<feature type="domain" description="Thioredoxin" evidence="1">
    <location>
        <begin position="36"/>
        <end position="177"/>
    </location>
</feature>
<evidence type="ECO:0000313" key="2">
    <source>
        <dbReference type="EMBL" id="VAW54238.1"/>
    </source>
</evidence>
<evidence type="ECO:0000259" key="1">
    <source>
        <dbReference type="PROSITE" id="PS51352"/>
    </source>
</evidence>
<dbReference type="AlphaFoldDB" id="A0A3B0WE05"/>
<dbReference type="InterPro" id="IPR000866">
    <property type="entry name" value="AhpC/TSA"/>
</dbReference>
<dbReference type="Gene3D" id="3.40.30.10">
    <property type="entry name" value="Glutaredoxin"/>
    <property type="match status" value="1"/>
</dbReference>
<dbReference type="PROSITE" id="PS00194">
    <property type="entry name" value="THIOREDOXIN_1"/>
    <property type="match status" value="1"/>
</dbReference>
<dbReference type="PANTHER" id="PTHR42852:SF13">
    <property type="entry name" value="PROTEIN DIPZ"/>
    <property type="match status" value="1"/>
</dbReference>
<dbReference type="CDD" id="cd02966">
    <property type="entry name" value="TlpA_like_family"/>
    <property type="match status" value="1"/>
</dbReference>
<sequence>MKNIIIFTLAIIIAGGSGFALQKYLNQPSAQTQKKPAVGIQRPEFAAPDLNGEMRNIKEWDGKLILLNFWATWCPPCKHEIPAFIELQQAYGEQGFQIIGIAIDEEDAVREFAKKIGMNYPTLVAPGDGVMLSKRYGNGVGALPYTVIINRDGEISDTITGELSKIRAKELLEKHGINL</sequence>
<dbReference type="InterPro" id="IPR017937">
    <property type="entry name" value="Thioredoxin_CS"/>
</dbReference>
<protein>
    <recommendedName>
        <fullName evidence="1">Thioredoxin domain-containing protein</fullName>
    </recommendedName>
</protein>
<organism evidence="2">
    <name type="scientific">hydrothermal vent metagenome</name>
    <dbReference type="NCBI Taxonomy" id="652676"/>
    <lineage>
        <taxon>unclassified sequences</taxon>
        <taxon>metagenomes</taxon>
        <taxon>ecological metagenomes</taxon>
    </lineage>
</organism>
<dbReference type="InterPro" id="IPR013766">
    <property type="entry name" value="Thioredoxin_domain"/>
</dbReference>
<gene>
    <name evidence="2" type="ORF">MNBD_GAMMA06-1296</name>
</gene>
<dbReference type="PROSITE" id="PS51352">
    <property type="entry name" value="THIOREDOXIN_2"/>
    <property type="match status" value="1"/>
</dbReference>
<dbReference type="PANTHER" id="PTHR42852">
    <property type="entry name" value="THIOL:DISULFIDE INTERCHANGE PROTEIN DSBE"/>
    <property type="match status" value="1"/>
</dbReference>
<dbReference type="InterPro" id="IPR050553">
    <property type="entry name" value="Thioredoxin_ResA/DsbE_sf"/>
</dbReference>
<dbReference type="SUPFAM" id="SSF52833">
    <property type="entry name" value="Thioredoxin-like"/>
    <property type="match status" value="1"/>
</dbReference>
<dbReference type="Pfam" id="PF00578">
    <property type="entry name" value="AhpC-TSA"/>
    <property type="match status" value="1"/>
</dbReference>
<name>A0A3B0WE05_9ZZZZ</name>